<feature type="transmembrane region" description="Helical" evidence="8">
    <location>
        <begin position="555"/>
        <end position="579"/>
    </location>
</feature>
<organism evidence="9 10">
    <name type="scientific">Oopsacas minuta</name>
    <dbReference type="NCBI Taxonomy" id="111878"/>
    <lineage>
        <taxon>Eukaryota</taxon>
        <taxon>Metazoa</taxon>
        <taxon>Porifera</taxon>
        <taxon>Hexactinellida</taxon>
        <taxon>Hexasterophora</taxon>
        <taxon>Lyssacinosida</taxon>
        <taxon>Leucopsacidae</taxon>
        <taxon>Oopsacas</taxon>
    </lineage>
</organism>
<evidence type="ECO:0000313" key="9">
    <source>
        <dbReference type="EMBL" id="KAI6660903.1"/>
    </source>
</evidence>
<dbReference type="Pfam" id="PF00854">
    <property type="entry name" value="PTR2"/>
    <property type="match status" value="1"/>
</dbReference>
<evidence type="ECO:0000256" key="3">
    <source>
        <dbReference type="ARBA" id="ARBA00022692"/>
    </source>
</evidence>
<comment type="similarity">
    <text evidence="2 7">Belongs to the major facilitator superfamily. Proton-dependent oligopeptide transporter (POT/PTR) (TC 2.A.17) family.</text>
</comment>
<evidence type="ECO:0000256" key="5">
    <source>
        <dbReference type="ARBA" id="ARBA00022989"/>
    </source>
</evidence>
<feature type="transmembrane region" description="Helical" evidence="8">
    <location>
        <begin position="495"/>
        <end position="518"/>
    </location>
</feature>
<feature type="transmembrane region" description="Helical" evidence="8">
    <location>
        <begin position="327"/>
        <end position="346"/>
    </location>
</feature>
<protein>
    <submittedName>
        <fullName evidence="9">Solute carrier family 15 member 4-like</fullName>
    </submittedName>
</protein>
<evidence type="ECO:0000256" key="6">
    <source>
        <dbReference type="ARBA" id="ARBA00023136"/>
    </source>
</evidence>
<keyword evidence="4" id="KW-0571">Peptide transport</keyword>
<feature type="transmembrane region" description="Helical" evidence="8">
    <location>
        <begin position="208"/>
        <end position="229"/>
    </location>
</feature>
<evidence type="ECO:0000256" key="1">
    <source>
        <dbReference type="ARBA" id="ARBA00004141"/>
    </source>
</evidence>
<dbReference type="PROSITE" id="PS01023">
    <property type="entry name" value="PTR2_2"/>
    <property type="match status" value="1"/>
</dbReference>
<dbReference type="PANTHER" id="PTHR11654">
    <property type="entry name" value="OLIGOPEPTIDE TRANSPORTER-RELATED"/>
    <property type="match status" value="1"/>
</dbReference>
<dbReference type="AlphaFoldDB" id="A0AAV7KI66"/>
<evidence type="ECO:0000256" key="7">
    <source>
        <dbReference type="RuleBase" id="RU003755"/>
    </source>
</evidence>
<feature type="transmembrane region" description="Helical" evidence="8">
    <location>
        <begin position="132"/>
        <end position="151"/>
    </location>
</feature>
<dbReference type="SUPFAM" id="SSF103473">
    <property type="entry name" value="MFS general substrate transporter"/>
    <property type="match status" value="1"/>
</dbReference>
<feature type="transmembrane region" description="Helical" evidence="8">
    <location>
        <begin position="59"/>
        <end position="81"/>
    </location>
</feature>
<dbReference type="EMBL" id="JAKMXF010000022">
    <property type="protein sequence ID" value="KAI6660903.1"/>
    <property type="molecule type" value="Genomic_DNA"/>
</dbReference>
<evidence type="ECO:0000256" key="8">
    <source>
        <dbReference type="SAM" id="Phobius"/>
    </source>
</evidence>
<keyword evidence="6 8" id="KW-0472">Membrane</keyword>
<feature type="transmembrane region" description="Helical" evidence="8">
    <location>
        <begin position="401"/>
        <end position="425"/>
    </location>
</feature>
<feature type="transmembrane region" description="Helical" evidence="8">
    <location>
        <begin position="166"/>
        <end position="188"/>
    </location>
</feature>
<dbReference type="GO" id="GO:0022857">
    <property type="term" value="F:transmembrane transporter activity"/>
    <property type="evidence" value="ECO:0007669"/>
    <property type="project" value="InterPro"/>
</dbReference>
<dbReference type="InterPro" id="IPR018456">
    <property type="entry name" value="PTR2_symporter_CS"/>
</dbReference>
<evidence type="ECO:0000313" key="10">
    <source>
        <dbReference type="Proteomes" id="UP001165289"/>
    </source>
</evidence>
<comment type="caution">
    <text evidence="9">The sequence shown here is derived from an EMBL/GenBank/DDBJ whole genome shotgun (WGS) entry which is preliminary data.</text>
</comment>
<keyword evidence="3 7" id="KW-0812">Transmembrane</keyword>
<dbReference type="InterPro" id="IPR000109">
    <property type="entry name" value="POT_fam"/>
</dbReference>
<gene>
    <name evidence="9" type="ORF">LOD99_13627</name>
</gene>
<sequence length="595" mass="67143">MQYSANCQYFTKNQNADLNTTTSSRARRKSILTASDRVNSFLNKIPFPPSFGSFNGVKIILFIIFLHRIHFYSVFAFISNLSSIRSSDHDSDDADENSAQSAHAFIAFAFMLGPLPGILADKYFGRPKMLSFCLLLCFLGSCAQSIFHSLFEFQKNIPGLIITKELYYSVHITVVIVLILGSSGITALMLPYGVDQMEDAGETRMSSYFYWLFWSINMGGLMSFGRYFVYSPKNSRFSLLSSSYLATISSFLAAIIFRLSQSFHLLHRGPNIGTPLKKIFYVTRTSLVIWYQRRSEQNYHENLPILDYSKTQHYGGARFEMVEDVKAFYRIVFVLLSLFGYFSIYHLVSGFYTLQAQEVVREESPYLSSLVVGLIEGFVITITIPIMRLANRIPKPYTAKILYRVEVGICLAFLSVVCASLVSVFTTIRGDVGTNISTIEPNCGDDNPNIQSSGQLYLFLLVLPQTVVMGISEIFAIVATYEFVYAQSPGDMKGFTFGILNTVYGLGSYFSTVVAAIIEAASDCPGPSLNNSSLLIDKCSNCALPYAQCIKYDNLGIFFFVIFSILSLIYLIYFFVVVIKYKRRDRQEIEKWYCT</sequence>
<evidence type="ECO:0000256" key="4">
    <source>
        <dbReference type="ARBA" id="ARBA00022856"/>
    </source>
</evidence>
<dbReference type="GO" id="GO:0006857">
    <property type="term" value="P:oligopeptide transport"/>
    <property type="evidence" value="ECO:0007669"/>
    <property type="project" value="InterPro"/>
</dbReference>
<dbReference type="InterPro" id="IPR036259">
    <property type="entry name" value="MFS_trans_sf"/>
</dbReference>
<accession>A0AAV7KI66</accession>
<feature type="transmembrane region" description="Helical" evidence="8">
    <location>
        <begin position="241"/>
        <end position="259"/>
    </location>
</feature>
<feature type="transmembrane region" description="Helical" evidence="8">
    <location>
        <begin position="366"/>
        <end position="389"/>
    </location>
</feature>
<name>A0AAV7KI66_9METZ</name>
<reference evidence="9 10" key="1">
    <citation type="journal article" date="2023" name="BMC Biol.">
        <title>The compact genome of the sponge Oopsacas minuta (Hexactinellida) is lacking key metazoan core genes.</title>
        <authorList>
            <person name="Santini S."/>
            <person name="Schenkelaars Q."/>
            <person name="Jourda C."/>
            <person name="Duchesne M."/>
            <person name="Belahbib H."/>
            <person name="Rocher C."/>
            <person name="Selva M."/>
            <person name="Riesgo A."/>
            <person name="Vervoort M."/>
            <person name="Leys S.P."/>
            <person name="Kodjabachian L."/>
            <person name="Le Bivic A."/>
            <person name="Borchiellini C."/>
            <person name="Claverie J.M."/>
            <person name="Renard E."/>
        </authorList>
    </citation>
    <scope>NUCLEOTIDE SEQUENCE [LARGE SCALE GENOMIC DNA]</scope>
    <source>
        <strain evidence="9">SPO-2</strain>
    </source>
</reference>
<keyword evidence="4" id="KW-0653">Protein transport</keyword>
<proteinExistence type="inferred from homology"/>
<dbReference type="Proteomes" id="UP001165289">
    <property type="component" value="Unassembled WGS sequence"/>
</dbReference>
<comment type="subcellular location">
    <subcellularLocation>
        <location evidence="1 7">Membrane</location>
        <topology evidence="1 7">Multi-pass membrane protein</topology>
    </subcellularLocation>
</comment>
<keyword evidence="5 8" id="KW-1133">Transmembrane helix</keyword>
<keyword evidence="10" id="KW-1185">Reference proteome</keyword>
<dbReference type="GO" id="GO:0016020">
    <property type="term" value="C:membrane"/>
    <property type="evidence" value="ECO:0007669"/>
    <property type="project" value="UniProtKB-SubCell"/>
</dbReference>
<evidence type="ECO:0000256" key="2">
    <source>
        <dbReference type="ARBA" id="ARBA00005982"/>
    </source>
</evidence>
<feature type="transmembrane region" description="Helical" evidence="8">
    <location>
        <begin position="101"/>
        <end position="120"/>
    </location>
</feature>
<keyword evidence="7" id="KW-0813">Transport</keyword>
<dbReference type="Gene3D" id="1.20.1250.20">
    <property type="entry name" value="MFS general substrate transporter like domains"/>
    <property type="match status" value="1"/>
</dbReference>
<feature type="transmembrane region" description="Helical" evidence="8">
    <location>
        <begin position="456"/>
        <end position="483"/>
    </location>
</feature>